<dbReference type="Pfam" id="PF07690">
    <property type="entry name" value="MFS_1"/>
    <property type="match status" value="1"/>
</dbReference>
<dbReference type="Proteomes" id="UP001595528">
    <property type="component" value="Unassembled WGS sequence"/>
</dbReference>
<dbReference type="InterPro" id="IPR050327">
    <property type="entry name" value="Proton-linked_MCT"/>
</dbReference>
<comment type="caution">
    <text evidence="5">The sequence shown here is derived from an EMBL/GenBank/DDBJ whole genome shotgun (WGS) entry which is preliminary data.</text>
</comment>
<dbReference type="PANTHER" id="PTHR11360">
    <property type="entry name" value="MONOCARBOXYLATE TRANSPORTER"/>
    <property type="match status" value="1"/>
</dbReference>
<feature type="transmembrane region" description="Helical" evidence="4">
    <location>
        <begin position="102"/>
        <end position="120"/>
    </location>
</feature>
<dbReference type="Gene3D" id="1.20.1250.20">
    <property type="entry name" value="MFS general substrate transporter like domains"/>
    <property type="match status" value="1"/>
</dbReference>
<feature type="transmembrane region" description="Helical" evidence="4">
    <location>
        <begin position="258"/>
        <end position="281"/>
    </location>
</feature>
<evidence type="ECO:0000256" key="2">
    <source>
        <dbReference type="ARBA" id="ARBA00022989"/>
    </source>
</evidence>
<keyword evidence="3 4" id="KW-0472">Membrane</keyword>
<keyword evidence="1 4" id="KW-0812">Transmembrane</keyword>
<dbReference type="InterPro" id="IPR011701">
    <property type="entry name" value="MFS"/>
</dbReference>
<proteinExistence type="predicted"/>
<sequence length="412" mass="43000">MPPAGAPPRHRPFITALGIGQICSWGTLFYSFPLMAQMMGPELGWSKSEIYLAASIGLGVSGLAAYPVGAAIDRGHGRLVMGLGAVLGGLLLLAWSQVDSLILFYAIFVCLGCVQAATLYEPAFAVTMRRVGPDQARRGITAITLWGGFASTVFVPLIQLLLDQFGWRGALIALGGLNVILTAGLYFWAIRPARDAVAAPPSRDAPPPLQGRKAVAWAVRRPVFWLLAFAFVAFTATFSAFSFHIYPLLLERGMTTASVVTVISVIGPAQVLGRIAIWVLAPTAPVRTVGSLIVAIFPLALIAFTALPAQLAVLVVVAAFWGAANGIMTIVRGLAVPEMLSRQAYGAINGALTAPSLVAMALAPLAAAALWSATGSYDAVLLALVGGATVLTLGFWTAAAISRRPGQGVAPD</sequence>
<accession>A0ABV7KVG4</accession>
<evidence type="ECO:0000256" key="3">
    <source>
        <dbReference type="ARBA" id="ARBA00023136"/>
    </source>
</evidence>
<evidence type="ECO:0000256" key="1">
    <source>
        <dbReference type="ARBA" id="ARBA00022692"/>
    </source>
</evidence>
<feature type="transmembrane region" description="Helical" evidence="4">
    <location>
        <begin position="313"/>
        <end position="335"/>
    </location>
</feature>
<dbReference type="SUPFAM" id="SSF103473">
    <property type="entry name" value="MFS general substrate transporter"/>
    <property type="match status" value="1"/>
</dbReference>
<reference evidence="6" key="1">
    <citation type="journal article" date="2019" name="Int. J. Syst. Evol. Microbiol.">
        <title>The Global Catalogue of Microorganisms (GCM) 10K type strain sequencing project: providing services to taxonomists for standard genome sequencing and annotation.</title>
        <authorList>
            <consortium name="The Broad Institute Genomics Platform"/>
            <consortium name="The Broad Institute Genome Sequencing Center for Infectious Disease"/>
            <person name="Wu L."/>
            <person name="Ma J."/>
        </authorList>
    </citation>
    <scope>NUCLEOTIDE SEQUENCE [LARGE SCALE GENOMIC DNA]</scope>
    <source>
        <strain evidence="6">KCTC 42964</strain>
    </source>
</reference>
<feature type="transmembrane region" description="Helical" evidence="4">
    <location>
        <begin position="223"/>
        <end position="246"/>
    </location>
</feature>
<feature type="transmembrane region" description="Helical" evidence="4">
    <location>
        <begin position="12"/>
        <end position="30"/>
    </location>
</feature>
<keyword evidence="6" id="KW-1185">Reference proteome</keyword>
<evidence type="ECO:0000256" key="4">
    <source>
        <dbReference type="SAM" id="Phobius"/>
    </source>
</evidence>
<name>A0ABV7KVG4_9PROT</name>
<feature type="transmembrane region" description="Helical" evidence="4">
    <location>
        <begin position="288"/>
        <end position="307"/>
    </location>
</feature>
<feature type="transmembrane region" description="Helical" evidence="4">
    <location>
        <begin position="379"/>
        <end position="401"/>
    </location>
</feature>
<evidence type="ECO:0000313" key="6">
    <source>
        <dbReference type="Proteomes" id="UP001595528"/>
    </source>
</evidence>
<dbReference type="RefSeq" id="WP_379898206.1">
    <property type="nucleotide sequence ID" value="NZ_JBHRTR010000010.1"/>
</dbReference>
<dbReference type="InterPro" id="IPR036259">
    <property type="entry name" value="MFS_trans_sf"/>
</dbReference>
<feature type="transmembrane region" description="Helical" evidence="4">
    <location>
        <begin position="140"/>
        <end position="161"/>
    </location>
</feature>
<evidence type="ECO:0000313" key="5">
    <source>
        <dbReference type="EMBL" id="MFC3226302.1"/>
    </source>
</evidence>
<organism evidence="5 6">
    <name type="scientific">Marinibaculum pumilum</name>
    <dbReference type="NCBI Taxonomy" id="1766165"/>
    <lineage>
        <taxon>Bacteria</taxon>
        <taxon>Pseudomonadati</taxon>
        <taxon>Pseudomonadota</taxon>
        <taxon>Alphaproteobacteria</taxon>
        <taxon>Rhodospirillales</taxon>
        <taxon>Rhodospirillaceae</taxon>
        <taxon>Marinibaculum</taxon>
    </lineage>
</organism>
<feature type="transmembrane region" description="Helical" evidence="4">
    <location>
        <begin position="167"/>
        <end position="188"/>
    </location>
</feature>
<feature type="transmembrane region" description="Helical" evidence="4">
    <location>
        <begin position="347"/>
        <end position="373"/>
    </location>
</feature>
<dbReference type="PANTHER" id="PTHR11360:SF308">
    <property type="entry name" value="BLL3089 PROTEIN"/>
    <property type="match status" value="1"/>
</dbReference>
<protein>
    <submittedName>
        <fullName evidence="5">MFS transporter</fullName>
    </submittedName>
</protein>
<feature type="transmembrane region" description="Helical" evidence="4">
    <location>
        <begin position="50"/>
        <end position="72"/>
    </location>
</feature>
<feature type="transmembrane region" description="Helical" evidence="4">
    <location>
        <begin position="79"/>
        <end position="96"/>
    </location>
</feature>
<keyword evidence="2 4" id="KW-1133">Transmembrane helix</keyword>
<gene>
    <name evidence="5" type="ORF">ACFOGJ_03620</name>
</gene>
<dbReference type="EMBL" id="JBHRTR010000010">
    <property type="protein sequence ID" value="MFC3226302.1"/>
    <property type="molecule type" value="Genomic_DNA"/>
</dbReference>